<sequence length="83" mass="9024">MRCSNCGHEVSEDSLHCPNCGKELTFDFSLPRIPASDTPAVAVHEPKKHSVSDRAAYFKGFQMANTLLGLVVLIAVACFLIFA</sequence>
<accession>A0A4V3RRG6</accession>
<protein>
    <submittedName>
        <fullName evidence="3">Zinc-ribbon domain-containing protein</fullName>
    </submittedName>
</protein>
<keyword evidence="4" id="KW-1185">Reference proteome</keyword>
<evidence type="ECO:0000313" key="4">
    <source>
        <dbReference type="Proteomes" id="UP000310263"/>
    </source>
</evidence>
<dbReference type="Proteomes" id="UP000310263">
    <property type="component" value="Unassembled WGS sequence"/>
</dbReference>
<evidence type="ECO:0000259" key="2">
    <source>
        <dbReference type="Pfam" id="PF13248"/>
    </source>
</evidence>
<evidence type="ECO:0000313" key="3">
    <source>
        <dbReference type="EMBL" id="TGY63390.1"/>
    </source>
</evidence>
<dbReference type="InterPro" id="IPR059113">
    <property type="entry name" value="Znf_ribbon"/>
</dbReference>
<gene>
    <name evidence="3" type="ORF">E5334_02520</name>
</gene>
<dbReference type="AlphaFoldDB" id="A0A4V3RRG6"/>
<proteinExistence type="predicted"/>
<comment type="caution">
    <text evidence="3">The sequence shown here is derived from an EMBL/GenBank/DDBJ whole genome shotgun (WGS) entry which is preliminary data.</text>
</comment>
<keyword evidence="1" id="KW-0472">Membrane</keyword>
<evidence type="ECO:0000256" key="1">
    <source>
        <dbReference type="SAM" id="Phobius"/>
    </source>
</evidence>
<reference evidence="3 4" key="1">
    <citation type="submission" date="2019-04" db="EMBL/GenBank/DDBJ databases">
        <title>Microbes associate with the intestines of laboratory mice.</title>
        <authorList>
            <person name="Navarre W."/>
            <person name="Wong E."/>
            <person name="Huang K."/>
            <person name="Tropini C."/>
            <person name="Ng K."/>
            <person name="Yu B."/>
        </authorList>
    </citation>
    <scope>NUCLEOTIDE SEQUENCE [LARGE SCALE GENOMIC DNA]</scope>
    <source>
        <strain evidence="3 4">NM07_P-09</strain>
    </source>
</reference>
<keyword evidence="1" id="KW-1133">Transmembrane helix</keyword>
<name>A0A4V3RRG6_9ACTN</name>
<keyword evidence="1" id="KW-0812">Transmembrane</keyword>
<dbReference type="RefSeq" id="WP_136012017.1">
    <property type="nucleotide sequence ID" value="NZ_SRYE01000001.1"/>
</dbReference>
<organism evidence="3 4">
    <name type="scientific">Muricaecibacterium torontonense</name>
    <dbReference type="NCBI Taxonomy" id="3032871"/>
    <lineage>
        <taxon>Bacteria</taxon>
        <taxon>Bacillati</taxon>
        <taxon>Actinomycetota</taxon>
        <taxon>Coriobacteriia</taxon>
        <taxon>Coriobacteriales</taxon>
        <taxon>Atopobiaceae</taxon>
        <taxon>Muricaecibacterium</taxon>
    </lineage>
</organism>
<feature type="transmembrane region" description="Helical" evidence="1">
    <location>
        <begin position="64"/>
        <end position="82"/>
    </location>
</feature>
<dbReference type="EMBL" id="SRYE01000001">
    <property type="protein sequence ID" value="TGY63390.1"/>
    <property type="molecule type" value="Genomic_DNA"/>
</dbReference>
<dbReference type="OrthoDB" id="3186198at2"/>
<dbReference type="Pfam" id="PF13248">
    <property type="entry name" value="Zn_ribbon_3"/>
    <property type="match status" value="1"/>
</dbReference>
<feature type="domain" description="Putative zinc-ribbon" evidence="2">
    <location>
        <begin position="2"/>
        <end position="24"/>
    </location>
</feature>